<name>A0ABR0IT45_9PEZI</name>
<evidence type="ECO:0000256" key="1">
    <source>
        <dbReference type="SAM" id="MobiDB-lite"/>
    </source>
</evidence>
<evidence type="ECO:0008006" key="4">
    <source>
        <dbReference type="Google" id="ProtNLM"/>
    </source>
</evidence>
<organism evidence="2 3">
    <name type="scientific">Cryomyces antarcticus</name>
    <dbReference type="NCBI Taxonomy" id="329879"/>
    <lineage>
        <taxon>Eukaryota</taxon>
        <taxon>Fungi</taxon>
        <taxon>Dikarya</taxon>
        <taxon>Ascomycota</taxon>
        <taxon>Pezizomycotina</taxon>
        <taxon>Dothideomycetes</taxon>
        <taxon>Dothideomycetes incertae sedis</taxon>
        <taxon>Cryomyces</taxon>
    </lineage>
</organism>
<feature type="compositionally biased region" description="Basic and acidic residues" evidence="1">
    <location>
        <begin position="12"/>
        <end position="29"/>
    </location>
</feature>
<keyword evidence="3" id="KW-1185">Reference proteome</keyword>
<feature type="compositionally biased region" description="Basic residues" evidence="1">
    <location>
        <begin position="1"/>
        <end position="11"/>
    </location>
</feature>
<proteinExistence type="predicted"/>
<feature type="non-terminal residue" evidence="2">
    <location>
        <position position="1"/>
    </location>
</feature>
<sequence length="114" mass="13393">QRRHFRLHKGLVHPEDPTPPREAQEDQGHHLRCQPHACARQLRRRLRLGQRTAEPARPPRRRTHQDRRPGPTRVRPAQEDQVCRLRLVPLLRRRQQGPSLGLGPQQLRRDGHSG</sequence>
<feature type="compositionally biased region" description="Low complexity" evidence="1">
    <location>
        <begin position="84"/>
        <end position="106"/>
    </location>
</feature>
<dbReference type="Proteomes" id="UP001357485">
    <property type="component" value="Unassembled WGS sequence"/>
</dbReference>
<evidence type="ECO:0000313" key="2">
    <source>
        <dbReference type="EMBL" id="KAK5026345.1"/>
    </source>
</evidence>
<comment type="caution">
    <text evidence="2">The sequence shown here is derived from an EMBL/GenBank/DDBJ whole genome shotgun (WGS) entry which is preliminary data.</text>
</comment>
<gene>
    <name evidence="2" type="ORF">LTR16_012247</name>
</gene>
<accession>A0ABR0IT45</accession>
<evidence type="ECO:0000313" key="3">
    <source>
        <dbReference type="Proteomes" id="UP001357485"/>
    </source>
</evidence>
<protein>
    <recommendedName>
        <fullName evidence="4">Glyceraldehyde-3-phosphate dehydrogenase</fullName>
    </recommendedName>
</protein>
<dbReference type="EMBL" id="JAVRRA010028846">
    <property type="protein sequence ID" value="KAK5026345.1"/>
    <property type="molecule type" value="Genomic_DNA"/>
</dbReference>
<reference evidence="2 3" key="1">
    <citation type="submission" date="2023-08" db="EMBL/GenBank/DDBJ databases">
        <title>Black Yeasts Isolated from many extreme environments.</title>
        <authorList>
            <person name="Coleine C."/>
            <person name="Stajich J.E."/>
            <person name="Selbmann L."/>
        </authorList>
    </citation>
    <scope>NUCLEOTIDE SEQUENCE [LARGE SCALE GENOMIC DNA]</scope>
    <source>
        <strain evidence="2 3">CCFEE 536</strain>
    </source>
</reference>
<feature type="non-terminal residue" evidence="2">
    <location>
        <position position="114"/>
    </location>
</feature>
<feature type="region of interest" description="Disordered" evidence="1">
    <location>
        <begin position="1"/>
        <end position="114"/>
    </location>
</feature>